<evidence type="ECO:0000256" key="2">
    <source>
        <dbReference type="ARBA" id="ARBA00005709"/>
    </source>
</evidence>
<dbReference type="Proteomes" id="UP000244915">
    <property type="component" value="Chromosome 1"/>
</dbReference>
<dbReference type="InterPro" id="IPR001492">
    <property type="entry name" value="Flagellin"/>
</dbReference>
<keyword evidence="5" id="KW-0969">Cilium</keyword>
<dbReference type="Pfam" id="PF00700">
    <property type="entry name" value="Flagellin_C"/>
    <property type="match status" value="1"/>
</dbReference>
<accession>A0A2U8HC79</accession>
<keyword evidence="3" id="KW-0975">Bacterial flagellum</keyword>
<dbReference type="GO" id="GO:0009288">
    <property type="term" value="C:bacterial-type flagellum"/>
    <property type="evidence" value="ECO:0007669"/>
    <property type="project" value="UniProtKB-SubCell"/>
</dbReference>
<dbReference type="RefSeq" id="WP_108964240.1">
    <property type="nucleotide sequence ID" value="NZ_CP022189.1"/>
</dbReference>
<feature type="domain" description="Flagellin C-terminal" evidence="4">
    <location>
        <begin position="260"/>
        <end position="333"/>
    </location>
</feature>
<dbReference type="AlphaFoldDB" id="A0A2U8HC79"/>
<dbReference type="SUPFAM" id="SSF64518">
    <property type="entry name" value="Phase 1 flagellin"/>
    <property type="match status" value="1"/>
</dbReference>
<dbReference type="OrthoDB" id="7312911at2"/>
<sequence length="333" mass="35423">MDTVGDLARSLVLGTHHTRLNRALDQLGVEIATGFLSDPARHLQGDVTGLVALDRDLSRLEAFRVSTTEAAARSATMQTTLEELQGRAELLSQVLLSAELTPTQEMRETFSEEARNAMGQLLAGLNRTIGGRFLFSGTANDTPAVEGTADMLDDLRLALSGQSTAADIGAALDTWFDSAGGGFETTGYLGATQDASPIRIGSGESVSLDIRGDNPVFRALLKSVAKAALATDDTLALAPEVQTELLSQAGRELLGHQQGIVELRAGLGAKEARIAEITTRNAAERSALSMMRVDLVGTDNFEAATRYETIRAQLESLYAITARSSQLSLVDFL</sequence>
<dbReference type="Gene3D" id="1.20.1330.10">
    <property type="entry name" value="f41 fragment of flagellin, N-terminal domain"/>
    <property type="match status" value="1"/>
</dbReference>
<evidence type="ECO:0000256" key="3">
    <source>
        <dbReference type="ARBA" id="ARBA00023143"/>
    </source>
</evidence>
<dbReference type="PANTHER" id="PTHR42792">
    <property type="entry name" value="FLAGELLIN"/>
    <property type="match status" value="1"/>
</dbReference>
<name>A0A2U8HC79_9RHOB</name>
<evidence type="ECO:0000313" key="5">
    <source>
        <dbReference type="EMBL" id="AWI82315.1"/>
    </source>
</evidence>
<reference evidence="5 6" key="1">
    <citation type="submission" date="2017-06" db="EMBL/GenBank/DDBJ databases">
        <title>Yangia sp. YSBP01 complete genome sequence.</title>
        <authorList>
            <person name="Woo J.-H."/>
            <person name="Kim H.-S."/>
        </authorList>
    </citation>
    <scope>NUCLEOTIDE SEQUENCE [LARGE SCALE GENOMIC DNA]</scope>
    <source>
        <strain evidence="5 6">YSBP01</strain>
    </source>
</reference>
<organism evidence="5 6">
    <name type="scientific">Alloyangia pacifica</name>
    <dbReference type="NCBI Taxonomy" id="311180"/>
    <lineage>
        <taxon>Bacteria</taxon>
        <taxon>Pseudomonadati</taxon>
        <taxon>Pseudomonadota</taxon>
        <taxon>Alphaproteobacteria</taxon>
        <taxon>Rhodobacterales</taxon>
        <taxon>Roseobacteraceae</taxon>
        <taxon>Alloyangia</taxon>
    </lineage>
</organism>
<dbReference type="KEGG" id="ypac:CEW88_00700"/>
<keyword evidence="5" id="KW-0966">Cell projection</keyword>
<dbReference type="PANTHER" id="PTHR42792:SF1">
    <property type="entry name" value="FLAGELLAR HOOK-ASSOCIATED PROTEIN 3"/>
    <property type="match status" value="1"/>
</dbReference>
<dbReference type="GO" id="GO:0005198">
    <property type="term" value="F:structural molecule activity"/>
    <property type="evidence" value="ECO:0007669"/>
    <property type="project" value="InterPro"/>
</dbReference>
<evidence type="ECO:0000259" key="4">
    <source>
        <dbReference type="Pfam" id="PF00700"/>
    </source>
</evidence>
<keyword evidence="5" id="KW-0282">Flagellum</keyword>
<dbReference type="EMBL" id="CP022189">
    <property type="protein sequence ID" value="AWI82315.1"/>
    <property type="molecule type" value="Genomic_DNA"/>
</dbReference>
<proteinExistence type="inferred from homology"/>
<dbReference type="InterPro" id="IPR046358">
    <property type="entry name" value="Flagellin_C"/>
</dbReference>
<evidence type="ECO:0000256" key="1">
    <source>
        <dbReference type="ARBA" id="ARBA00004365"/>
    </source>
</evidence>
<comment type="similarity">
    <text evidence="2">Belongs to the bacterial flagellin family.</text>
</comment>
<comment type="subcellular location">
    <subcellularLocation>
        <location evidence="1">Bacterial flagellum</location>
    </subcellularLocation>
</comment>
<evidence type="ECO:0000313" key="6">
    <source>
        <dbReference type="Proteomes" id="UP000244915"/>
    </source>
</evidence>
<gene>
    <name evidence="5" type="ORF">CEW88_00700</name>
</gene>
<protein>
    <submittedName>
        <fullName evidence="5">Flagellar biosynthesis protein FlgL</fullName>
    </submittedName>
</protein>